<dbReference type="RefSeq" id="XP_018697558.1">
    <property type="nucleotide sequence ID" value="XM_018831679.1"/>
</dbReference>
<name>A0A178ZXN5_9EURO</name>
<evidence type="ECO:0000313" key="3">
    <source>
        <dbReference type="Proteomes" id="UP000078343"/>
    </source>
</evidence>
<dbReference type="EMBL" id="LVYI01000001">
    <property type="protein sequence ID" value="OAP64191.1"/>
    <property type="molecule type" value="Genomic_DNA"/>
</dbReference>
<dbReference type="AlphaFoldDB" id="A0A178ZXN5"/>
<keyword evidence="3" id="KW-1185">Reference proteome</keyword>
<gene>
    <name evidence="2" type="ORF">AYL99_00163</name>
</gene>
<reference evidence="2 3" key="1">
    <citation type="submission" date="2016-04" db="EMBL/GenBank/DDBJ databases">
        <title>Draft genome of Fonsecaea erecta CBS 125763.</title>
        <authorList>
            <person name="Weiss V.A."/>
            <person name="Vicente V.A."/>
            <person name="Raittz R.T."/>
            <person name="Moreno L.F."/>
            <person name="De Souza E.M."/>
            <person name="Pedrosa F.O."/>
            <person name="Steffens M.B."/>
            <person name="Faoro H."/>
            <person name="Tadra-Sfeir M.Z."/>
            <person name="Najafzadeh M.J."/>
            <person name="Felipe M.S."/>
            <person name="Teixeira M."/>
            <person name="Sun J."/>
            <person name="Xi L."/>
            <person name="Gomes R."/>
            <person name="De Azevedo C.M."/>
            <person name="Salgado C.G."/>
            <person name="Da Silva M.B."/>
            <person name="Nascimento M.F."/>
            <person name="Queiroz-Telles F."/>
            <person name="Attili D.S."/>
            <person name="Gorbushina A."/>
        </authorList>
    </citation>
    <scope>NUCLEOTIDE SEQUENCE [LARGE SCALE GENOMIC DNA]</scope>
    <source>
        <strain evidence="2 3">CBS 125763</strain>
    </source>
</reference>
<dbReference type="OrthoDB" id="10445811at2759"/>
<comment type="caution">
    <text evidence="2">The sequence shown here is derived from an EMBL/GenBank/DDBJ whole genome shotgun (WGS) entry which is preliminary data.</text>
</comment>
<sequence>MDSNKASSTTEKSANRMNNSNNDDNKAVDKSGVLGNKEDFSARTKLAQSMAARVANGASLNQVAFQNNMTADQAGLLLSELVVRLSNNSIPQG</sequence>
<protein>
    <submittedName>
        <fullName evidence="2">Uncharacterized protein</fullName>
    </submittedName>
</protein>
<accession>A0A178ZXN5</accession>
<feature type="region of interest" description="Disordered" evidence="1">
    <location>
        <begin position="1"/>
        <end position="35"/>
    </location>
</feature>
<dbReference type="Proteomes" id="UP000078343">
    <property type="component" value="Unassembled WGS sequence"/>
</dbReference>
<feature type="compositionally biased region" description="Polar residues" evidence="1">
    <location>
        <begin position="1"/>
        <end position="11"/>
    </location>
</feature>
<evidence type="ECO:0000313" key="2">
    <source>
        <dbReference type="EMBL" id="OAP64191.1"/>
    </source>
</evidence>
<proteinExistence type="predicted"/>
<evidence type="ECO:0000256" key="1">
    <source>
        <dbReference type="SAM" id="MobiDB-lite"/>
    </source>
</evidence>
<dbReference type="GeneID" id="30004333"/>
<organism evidence="2 3">
    <name type="scientific">Fonsecaea erecta</name>
    <dbReference type="NCBI Taxonomy" id="1367422"/>
    <lineage>
        <taxon>Eukaryota</taxon>
        <taxon>Fungi</taxon>
        <taxon>Dikarya</taxon>
        <taxon>Ascomycota</taxon>
        <taxon>Pezizomycotina</taxon>
        <taxon>Eurotiomycetes</taxon>
        <taxon>Chaetothyriomycetidae</taxon>
        <taxon>Chaetothyriales</taxon>
        <taxon>Herpotrichiellaceae</taxon>
        <taxon>Fonsecaea</taxon>
    </lineage>
</organism>